<dbReference type="Gene3D" id="3.90.550.10">
    <property type="entry name" value="Spore Coat Polysaccharide Biosynthesis Protein SpsA, Chain A"/>
    <property type="match status" value="1"/>
</dbReference>
<keyword evidence="3" id="KW-1185">Reference proteome</keyword>
<dbReference type="SUPFAM" id="SSF53448">
    <property type="entry name" value="Nucleotide-diphospho-sugar transferases"/>
    <property type="match status" value="1"/>
</dbReference>
<accession>A0ABS3GZM8</accession>
<dbReference type="PANTHER" id="PTHR43685:SF2">
    <property type="entry name" value="GLYCOSYLTRANSFERASE 2-LIKE DOMAIN-CONTAINING PROTEIN"/>
    <property type="match status" value="1"/>
</dbReference>
<dbReference type="EMBL" id="JAFLWD010000018">
    <property type="protein sequence ID" value="MBO0440378.1"/>
    <property type="molecule type" value="Genomic_DNA"/>
</dbReference>
<dbReference type="RefSeq" id="WP_207112439.1">
    <property type="nucleotide sequence ID" value="NZ_JAFLWD010000018.1"/>
</dbReference>
<reference evidence="2 3" key="1">
    <citation type="submission" date="2021-03" db="EMBL/GenBank/DDBJ databases">
        <title>Enterococcal diversity collection.</title>
        <authorList>
            <person name="Gilmore M.S."/>
            <person name="Schwartzman J."/>
            <person name="Van Tyne D."/>
            <person name="Martin M."/>
            <person name="Earl A.M."/>
            <person name="Manson A.L."/>
            <person name="Straub T."/>
            <person name="Salamzade R."/>
            <person name="Saavedra J."/>
            <person name="Lebreton F."/>
            <person name="Prichula J."/>
            <person name="Schaufler K."/>
            <person name="Gaca A."/>
            <person name="Sgardioli B."/>
            <person name="Wagenaar J."/>
            <person name="Strong T."/>
        </authorList>
    </citation>
    <scope>NUCLEOTIDE SEQUENCE [LARGE SCALE GENOMIC DNA]</scope>
    <source>
        <strain evidence="2 3">DIV0869a</strain>
    </source>
</reference>
<proteinExistence type="predicted"/>
<name>A0ABS3GZM8_9ENTE</name>
<evidence type="ECO:0000313" key="3">
    <source>
        <dbReference type="Proteomes" id="UP000664632"/>
    </source>
</evidence>
<dbReference type="InterPro" id="IPR050834">
    <property type="entry name" value="Glycosyltransf_2"/>
</dbReference>
<feature type="domain" description="Glycosyltransferase 2-like" evidence="1">
    <location>
        <begin position="3"/>
        <end position="127"/>
    </location>
</feature>
<dbReference type="InterPro" id="IPR001173">
    <property type="entry name" value="Glyco_trans_2-like"/>
</dbReference>
<sequence length="279" mass="32111">MISVIIPSYNRSDTILRAVDSVLNQTYSDIELLVVDDGSTDDTLKVLSDIKDSRLTIIKTKENNGATYARNLGIDQSKGEYIAFQDSDDLWYPNKLQKQLDFIRSSKADIVACAMKSKEVGKNSGTCTRNLGNHGELITSADLLPQNFISTQTILGKKKVFLEEKFDEQIPRYQDWELMLRITKKFKVYFDNEVLVDQFIQKDSITKNMDKSFFSLNKIIEANRDILDNDKAKMAGMLYWLGLSKRAMKENSTPFFRTSLYLKWDIMTLVRLIMSLYNI</sequence>
<dbReference type="InterPro" id="IPR029044">
    <property type="entry name" value="Nucleotide-diphossugar_trans"/>
</dbReference>
<dbReference type="Proteomes" id="UP000664632">
    <property type="component" value="Unassembled WGS sequence"/>
</dbReference>
<protein>
    <submittedName>
        <fullName evidence="2">Glycosyltransferase family 2 protein</fullName>
    </submittedName>
</protein>
<comment type="caution">
    <text evidence="2">The sequence shown here is derived from an EMBL/GenBank/DDBJ whole genome shotgun (WGS) entry which is preliminary data.</text>
</comment>
<dbReference type="Pfam" id="PF00535">
    <property type="entry name" value="Glycos_transf_2"/>
    <property type="match status" value="1"/>
</dbReference>
<dbReference type="CDD" id="cd00761">
    <property type="entry name" value="Glyco_tranf_GTA_type"/>
    <property type="match status" value="1"/>
</dbReference>
<gene>
    <name evidence="2" type="ORF">JZO69_08400</name>
</gene>
<organism evidence="2 3">
    <name type="scientific">Candidatus Enterococcus ikei</name>
    <dbReference type="NCBI Taxonomy" id="2815326"/>
    <lineage>
        <taxon>Bacteria</taxon>
        <taxon>Bacillati</taxon>
        <taxon>Bacillota</taxon>
        <taxon>Bacilli</taxon>
        <taxon>Lactobacillales</taxon>
        <taxon>Enterococcaceae</taxon>
        <taxon>Enterococcus</taxon>
    </lineage>
</organism>
<dbReference type="PANTHER" id="PTHR43685">
    <property type="entry name" value="GLYCOSYLTRANSFERASE"/>
    <property type="match status" value="1"/>
</dbReference>
<evidence type="ECO:0000259" key="1">
    <source>
        <dbReference type="Pfam" id="PF00535"/>
    </source>
</evidence>
<evidence type="ECO:0000313" key="2">
    <source>
        <dbReference type="EMBL" id="MBO0440378.1"/>
    </source>
</evidence>